<dbReference type="GeneID" id="28495378"/>
<gene>
    <name evidence="7" type="ORF">A7C91_04250</name>
</gene>
<dbReference type="EMBL" id="CP015520">
    <property type="protein sequence ID" value="ANF22471.1"/>
    <property type="molecule type" value="Genomic_DNA"/>
</dbReference>
<sequence>MIGFLWSLVVISLMMTLLIGLYGIARRPNIVKKLIALTIIGDTANLLVVMLGYRLTYPTAPPILPSLEKSALGSFLSTAVDPLPQALVITAVVIGMAVNVLIAFAIVQIYRLYGTLDAREIGVKRSSPLEGEKI</sequence>
<dbReference type="AlphaFoldDB" id="A0A172WGC2"/>
<evidence type="ECO:0000256" key="6">
    <source>
        <dbReference type="SAM" id="Phobius"/>
    </source>
</evidence>
<evidence type="ECO:0000313" key="7">
    <source>
        <dbReference type="EMBL" id="ANF22471.1"/>
    </source>
</evidence>
<dbReference type="PANTHER" id="PTHR34583:SF2">
    <property type="entry name" value="ANTIPORTER SUBUNIT MNHC2-RELATED"/>
    <property type="match status" value="1"/>
</dbReference>
<dbReference type="OrthoDB" id="18006at2157"/>
<evidence type="ECO:0000256" key="5">
    <source>
        <dbReference type="ARBA" id="ARBA00023136"/>
    </source>
</evidence>
<proteinExistence type="predicted"/>
<keyword evidence="3 6" id="KW-0812">Transmembrane</keyword>
<evidence type="ECO:0000256" key="2">
    <source>
        <dbReference type="ARBA" id="ARBA00022475"/>
    </source>
</evidence>
<evidence type="ECO:0000313" key="8">
    <source>
        <dbReference type="Proteomes" id="UP000076969"/>
    </source>
</evidence>
<accession>A0A172WGC2</accession>
<dbReference type="PANTHER" id="PTHR34583">
    <property type="entry name" value="ANTIPORTER SUBUNIT MNHC2-RELATED"/>
    <property type="match status" value="1"/>
</dbReference>
<keyword evidence="2" id="KW-1003">Cell membrane</keyword>
<dbReference type="InterPro" id="IPR039428">
    <property type="entry name" value="NUOK/Mnh_C1-like"/>
</dbReference>
<dbReference type="KEGG" id="tpie:A7C91_04250"/>
<dbReference type="Gene3D" id="1.10.287.3510">
    <property type="match status" value="1"/>
</dbReference>
<dbReference type="Pfam" id="PF00420">
    <property type="entry name" value="Oxidored_q2"/>
    <property type="match status" value="1"/>
</dbReference>
<feature type="transmembrane region" description="Helical" evidence="6">
    <location>
        <begin position="86"/>
        <end position="110"/>
    </location>
</feature>
<dbReference type="InterPro" id="IPR050601">
    <property type="entry name" value="CPA3_antiporter_subunitC"/>
</dbReference>
<dbReference type="GO" id="GO:0005886">
    <property type="term" value="C:plasma membrane"/>
    <property type="evidence" value="ECO:0007669"/>
    <property type="project" value="UniProtKB-SubCell"/>
</dbReference>
<feature type="transmembrane region" description="Helical" evidence="6">
    <location>
        <begin position="34"/>
        <end position="55"/>
    </location>
</feature>
<keyword evidence="4 6" id="KW-1133">Transmembrane helix</keyword>
<evidence type="ECO:0000256" key="3">
    <source>
        <dbReference type="ARBA" id="ARBA00022692"/>
    </source>
</evidence>
<dbReference type="Proteomes" id="UP000076969">
    <property type="component" value="Chromosome"/>
</dbReference>
<protein>
    <submittedName>
        <fullName evidence="7">Na+/H+ antiporter subunit C</fullName>
    </submittedName>
</protein>
<evidence type="ECO:0000256" key="1">
    <source>
        <dbReference type="ARBA" id="ARBA00004651"/>
    </source>
</evidence>
<reference evidence="8" key="1">
    <citation type="journal article" date="2016" name="Syst. Appl. Microbiol.">
        <title>Thermococcus piezophilus sp. nov., a novel hyperthermophilic and piezophilic archaeon with a broad pressure range for growth, isolated from a deepest hydrothermal vent at the Mid-Cayman Rise.</title>
        <authorList>
            <person name="Dalmasso C."/>
            <person name="Oger P."/>
            <person name="Selva G."/>
            <person name="Courtine D."/>
            <person name="L'Haridon S."/>
            <person name="Garlaschelli A."/>
            <person name="Roussel E."/>
            <person name="Miyazaki J."/>
            <person name="Reveillaud J."/>
            <person name="Jebbar M."/>
            <person name="Takai K."/>
            <person name="Maignien L."/>
            <person name="Alain K."/>
        </authorList>
    </citation>
    <scope>NUCLEOTIDE SEQUENCE [LARGE SCALE GENOMIC DNA]</scope>
    <source>
        <strain evidence="8">CDGS</strain>
    </source>
</reference>
<organism evidence="7 8">
    <name type="scientific">Thermococcus piezophilus</name>
    <dbReference type="NCBI Taxonomy" id="1712654"/>
    <lineage>
        <taxon>Archaea</taxon>
        <taxon>Methanobacteriati</taxon>
        <taxon>Methanobacteriota</taxon>
        <taxon>Thermococci</taxon>
        <taxon>Thermococcales</taxon>
        <taxon>Thermococcaceae</taxon>
        <taxon>Thermococcus</taxon>
    </lineage>
</organism>
<name>A0A172WGC2_9EURY</name>
<feature type="transmembrane region" description="Helical" evidence="6">
    <location>
        <begin position="6"/>
        <end position="25"/>
    </location>
</feature>
<keyword evidence="5 6" id="KW-0472">Membrane</keyword>
<comment type="subcellular location">
    <subcellularLocation>
        <location evidence="1">Cell membrane</location>
        <topology evidence="1">Multi-pass membrane protein</topology>
    </subcellularLocation>
</comment>
<keyword evidence="8" id="KW-1185">Reference proteome</keyword>
<evidence type="ECO:0000256" key="4">
    <source>
        <dbReference type="ARBA" id="ARBA00022989"/>
    </source>
</evidence>
<dbReference type="STRING" id="1712654.A7C91_04250"/>
<dbReference type="RefSeq" id="WP_068665205.1">
    <property type="nucleotide sequence ID" value="NZ_CP015520.1"/>
</dbReference>